<comment type="subcellular location">
    <subcellularLocation>
        <location evidence="5">Cytoplasm</location>
        <location evidence="5">Cytoskeleton</location>
        <location evidence="5">Microtubule organizing center</location>
    </subcellularLocation>
</comment>
<dbReference type="STRING" id="284811.Q756H1"/>
<evidence type="ECO:0000313" key="9">
    <source>
        <dbReference type="EMBL" id="AAS52976.1"/>
    </source>
</evidence>
<dbReference type="AlphaFoldDB" id="Q756H1"/>
<dbReference type="GO" id="GO:0005874">
    <property type="term" value="C:microtubule"/>
    <property type="evidence" value="ECO:0007669"/>
    <property type="project" value="UniProtKB-KW"/>
</dbReference>
<evidence type="ECO:0000313" key="10">
    <source>
        <dbReference type="Proteomes" id="UP000000591"/>
    </source>
</evidence>
<feature type="region of interest" description="Disordered" evidence="6">
    <location>
        <begin position="513"/>
        <end position="536"/>
    </location>
</feature>
<evidence type="ECO:0000256" key="4">
    <source>
        <dbReference type="ARBA" id="ARBA00023212"/>
    </source>
</evidence>
<protein>
    <recommendedName>
        <fullName evidence="5">Spindle pole body component</fullName>
    </recommendedName>
</protein>
<reference evidence="9 10" key="1">
    <citation type="journal article" date="2004" name="Science">
        <title>The Ashbya gossypii genome as a tool for mapping the ancient Saccharomyces cerevisiae genome.</title>
        <authorList>
            <person name="Dietrich F.S."/>
            <person name="Voegeli S."/>
            <person name="Brachat S."/>
            <person name="Lerch A."/>
            <person name="Gates K."/>
            <person name="Steiner S."/>
            <person name="Mohr C."/>
            <person name="Pohlmann R."/>
            <person name="Luedi P."/>
            <person name="Choi S."/>
            <person name="Wing R.A."/>
            <person name="Flavier A."/>
            <person name="Gaffney T.D."/>
            <person name="Philippsen P."/>
        </authorList>
    </citation>
    <scope>NUCLEOTIDE SEQUENCE [LARGE SCALE GENOMIC DNA]</scope>
    <source>
        <strain evidence="10">ATCC 10895 / CBS 109.51 / FGSC 9923 / NRRL Y-1056</strain>
    </source>
</reference>
<dbReference type="InterPro" id="IPR007259">
    <property type="entry name" value="GCP"/>
</dbReference>
<gene>
    <name evidence="9" type="ORF">AGOS_AER295C</name>
</gene>
<dbReference type="PANTHER" id="PTHR19302">
    <property type="entry name" value="GAMMA TUBULIN COMPLEX PROTEIN"/>
    <property type="match status" value="1"/>
</dbReference>
<dbReference type="HOGENOM" id="CLU_007738_2_0_1"/>
<dbReference type="GO" id="GO:0007020">
    <property type="term" value="P:microtubule nucleation"/>
    <property type="evidence" value="ECO:0000318"/>
    <property type="project" value="GO_Central"/>
</dbReference>
<dbReference type="RefSeq" id="NP_985152.1">
    <property type="nucleotide sequence ID" value="NM_210506.1"/>
</dbReference>
<keyword evidence="10" id="KW-1185">Reference proteome</keyword>
<dbReference type="GO" id="GO:0051225">
    <property type="term" value="P:spindle assembly"/>
    <property type="evidence" value="ECO:0000318"/>
    <property type="project" value="GO_Central"/>
</dbReference>
<dbReference type="KEGG" id="ago:AGOS_AER295C"/>
<keyword evidence="2 5" id="KW-0963">Cytoplasm</keyword>
<dbReference type="Proteomes" id="UP000000591">
    <property type="component" value="Chromosome V"/>
</dbReference>
<dbReference type="InterPro" id="IPR041470">
    <property type="entry name" value="GCP_N"/>
</dbReference>
<comment type="similarity">
    <text evidence="1 5">Belongs to the TUBGCP family.</text>
</comment>
<dbReference type="eggNOG" id="KOG2001">
    <property type="taxonomic scope" value="Eukaryota"/>
</dbReference>
<evidence type="ECO:0000256" key="5">
    <source>
        <dbReference type="RuleBase" id="RU363050"/>
    </source>
</evidence>
<dbReference type="OMA" id="QNMSGDP"/>
<evidence type="ECO:0000259" key="8">
    <source>
        <dbReference type="Pfam" id="PF17681"/>
    </source>
</evidence>
<dbReference type="GO" id="GO:0000930">
    <property type="term" value="C:gamma-tubulin complex"/>
    <property type="evidence" value="ECO:0000318"/>
    <property type="project" value="GO_Central"/>
</dbReference>
<reference evidence="10" key="2">
    <citation type="journal article" date="2013" name="G3 (Bethesda)">
        <title>Genomes of Ashbya fungi isolated from insects reveal four mating-type loci, numerous translocations, lack of transposons, and distinct gene duplications.</title>
        <authorList>
            <person name="Dietrich F.S."/>
            <person name="Voegeli S."/>
            <person name="Kuo S."/>
            <person name="Philippsen P."/>
        </authorList>
    </citation>
    <scope>GENOME REANNOTATION</scope>
    <source>
        <strain evidence="10">ATCC 10895 / CBS 109.51 / FGSC 9923 / NRRL Y-1056</strain>
    </source>
</reference>
<dbReference type="InterPro" id="IPR040457">
    <property type="entry name" value="GCP_C"/>
</dbReference>
<dbReference type="Gene3D" id="1.20.120.1900">
    <property type="entry name" value="Gamma-tubulin complex, C-terminal domain"/>
    <property type="match status" value="1"/>
</dbReference>
<evidence type="ECO:0000256" key="3">
    <source>
        <dbReference type="ARBA" id="ARBA00022701"/>
    </source>
</evidence>
<evidence type="ECO:0000256" key="6">
    <source>
        <dbReference type="SAM" id="MobiDB-lite"/>
    </source>
</evidence>
<dbReference type="GO" id="GO:0000278">
    <property type="term" value="P:mitotic cell cycle"/>
    <property type="evidence" value="ECO:0000318"/>
    <property type="project" value="GO_Central"/>
</dbReference>
<evidence type="ECO:0000259" key="7">
    <source>
        <dbReference type="Pfam" id="PF04130"/>
    </source>
</evidence>
<dbReference type="GeneID" id="4621365"/>
<dbReference type="FunCoup" id="Q756H1">
    <property type="interactions" value="760"/>
</dbReference>
<feature type="domain" description="Gamma tubulin complex component C-terminal" evidence="7">
    <location>
        <begin position="430"/>
        <end position="815"/>
    </location>
</feature>
<sequence length="836" mass="96406">MEVKNIRDTVFLVPKGEGSHGNLSFFARLSNHQPSTHSQLKVKSYPLDQIKDQSVQESLVIRDLLHVLVGLEGIYIRYNNSYEPEQRRSGALPYDIVGPDFKIAKNMDPSLKSVAKRISKVGRLYVILSEFINRFEQTRYGTVLHRMCFVVRRFLTDDYLPFVVGKLERWFQEDARFGIRIMEQLLNEEIIYKARLLYELVMCVVNEMERRDKVDLAEADFENFIQDLKMGSDAGATGDSSTNGILITDTRVSPVAKGGVVLQMVLEKMKQNWGDQRNLQFLHQVWQDISAPYCEMLNEWLIKGDLKDPYEEFLISDTSQDNNIVLNSLNSERLWDTQYVIRKDGLTEQFQDRQLQYKVLMTGKLLNLFKRSCGLATLPHALEHERSDIATQLPEGTQLLVYVDKWYQRANQMCWDLLQEGYQLPRIMYQLHKHFMLYNCGEFQNKFFMKSMVELTRSRSESIQLKLQRNWQQCQKNTTEHKDSLILQLMTVRLDQMSLAEVIMQFEEDEIPEDQLNSNGNDVDHGDSTNGGSGVAGPTADGIDSLRFADTTVNTNRHSILQARNFNNLKDMLLKELDHTVTGSSQRKRKLHSVHHLQFELVMPFPLNALVSKPFIVEYQIIQRHLLLLMYYNRLLEDTWFEANKAWPIRARGPSTQDCMKRCRIIHNRLAQLVKVLSEYATHDVIAPDWRSLSLVLNGAPVPFSRLQMAVHDYLANVMAANLLTDTDLYRLVLQILEIIHRYCKFLSALRPNLTNHPYTTNIASAATALSAQDPVSPDTPVPDNLLTDWNAYLSKVSVALHDHLRALIEGIKHHSQRGHTAPRVLLLVERLAAFV</sequence>
<evidence type="ECO:0000256" key="2">
    <source>
        <dbReference type="ARBA" id="ARBA00022490"/>
    </source>
</evidence>
<dbReference type="GO" id="GO:0051321">
    <property type="term" value="P:meiotic cell cycle"/>
    <property type="evidence" value="ECO:0000318"/>
    <property type="project" value="GO_Central"/>
</dbReference>
<name>Q756H1_EREGS</name>
<evidence type="ECO:0000256" key="1">
    <source>
        <dbReference type="ARBA" id="ARBA00010337"/>
    </source>
</evidence>
<dbReference type="InterPro" id="IPR042241">
    <property type="entry name" value="GCP_C_sf"/>
</dbReference>
<dbReference type="EMBL" id="AE016818">
    <property type="protein sequence ID" value="AAS52976.1"/>
    <property type="molecule type" value="Genomic_DNA"/>
</dbReference>
<organism evidence="9 10">
    <name type="scientific">Eremothecium gossypii (strain ATCC 10895 / CBS 109.51 / FGSC 9923 / NRRL Y-1056)</name>
    <name type="common">Yeast</name>
    <name type="synonym">Ashbya gossypii</name>
    <dbReference type="NCBI Taxonomy" id="284811"/>
    <lineage>
        <taxon>Eukaryota</taxon>
        <taxon>Fungi</taxon>
        <taxon>Dikarya</taxon>
        <taxon>Ascomycota</taxon>
        <taxon>Saccharomycotina</taxon>
        <taxon>Saccharomycetes</taxon>
        <taxon>Saccharomycetales</taxon>
        <taxon>Saccharomycetaceae</taxon>
        <taxon>Eremothecium</taxon>
    </lineage>
</organism>
<proteinExistence type="inferred from homology"/>
<dbReference type="GO" id="GO:0044732">
    <property type="term" value="C:mitotic spindle pole body"/>
    <property type="evidence" value="ECO:0000318"/>
    <property type="project" value="GO_Central"/>
</dbReference>
<feature type="domain" description="Gamma tubulin complex component protein N-terminal" evidence="8">
    <location>
        <begin position="61"/>
        <end position="418"/>
    </location>
</feature>
<dbReference type="GO" id="GO:0043015">
    <property type="term" value="F:gamma-tubulin binding"/>
    <property type="evidence" value="ECO:0000318"/>
    <property type="project" value="GO_Central"/>
</dbReference>
<dbReference type="Pfam" id="PF04130">
    <property type="entry name" value="GCP_C_terminal"/>
    <property type="match status" value="1"/>
</dbReference>
<dbReference type="Pfam" id="PF17681">
    <property type="entry name" value="GCP_N_terminal"/>
    <property type="match status" value="1"/>
</dbReference>
<dbReference type="GO" id="GO:0031122">
    <property type="term" value="P:cytoplasmic microtubule organization"/>
    <property type="evidence" value="ECO:0000318"/>
    <property type="project" value="GO_Central"/>
</dbReference>
<dbReference type="GO" id="GO:0000922">
    <property type="term" value="C:spindle pole"/>
    <property type="evidence" value="ECO:0007669"/>
    <property type="project" value="InterPro"/>
</dbReference>
<keyword evidence="3 5" id="KW-0493">Microtubule</keyword>
<dbReference type="PANTHER" id="PTHR19302:SF13">
    <property type="entry name" value="GAMMA-TUBULIN COMPLEX COMPONENT 2"/>
    <property type="match status" value="1"/>
</dbReference>
<accession>Q756H1</accession>
<dbReference type="InParanoid" id="Q756H1"/>
<dbReference type="OrthoDB" id="2192946at2759"/>
<keyword evidence="4 5" id="KW-0206">Cytoskeleton</keyword>